<organism evidence="1">
    <name type="scientific">Eutreptiella gymnastica</name>
    <dbReference type="NCBI Taxonomy" id="73025"/>
    <lineage>
        <taxon>Eukaryota</taxon>
        <taxon>Discoba</taxon>
        <taxon>Euglenozoa</taxon>
        <taxon>Euglenida</taxon>
        <taxon>Spirocuta</taxon>
        <taxon>Euglenophyceae</taxon>
        <taxon>Eutreptiales</taxon>
        <taxon>Eutreptiaceae</taxon>
        <taxon>Eutreptiella</taxon>
    </lineage>
</organism>
<name>A0A7S1JEA7_9EUGL</name>
<dbReference type="EMBL" id="HBGA01143329">
    <property type="protein sequence ID" value="CAD9041233.1"/>
    <property type="molecule type" value="Transcribed_RNA"/>
</dbReference>
<evidence type="ECO:0000313" key="1">
    <source>
        <dbReference type="EMBL" id="CAD9041233.1"/>
    </source>
</evidence>
<dbReference type="AlphaFoldDB" id="A0A7S1JEA7"/>
<proteinExistence type="predicted"/>
<protein>
    <submittedName>
        <fullName evidence="1">Uncharacterized protein</fullName>
    </submittedName>
</protein>
<sequence>MVLARPEGSRAETLYSRAHTSSPCIVPEAQVQVEGPWDLRSLCNGVRITGTRLVGPGVQLDGITGSTHVQQANVPAVIPCERVIDRRKPSLPVHIAVSLSRKA</sequence>
<gene>
    <name evidence="1" type="ORF">EGYM00392_LOCUS52408</name>
</gene>
<accession>A0A7S1JEA7</accession>
<reference evidence="1" key="1">
    <citation type="submission" date="2021-01" db="EMBL/GenBank/DDBJ databases">
        <authorList>
            <person name="Corre E."/>
            <person name="Pelletier E."/>
            <person name="Niang G."/>
            <person name="Scheremetjew M."/>
            <person name="Finn R."/>
            <person name="Kale V."/>
            <person name="Holt S."/>
            <person name="Cochrane G."/>
            <person name="Meng A."/>
            <person name="Brown T."/>
            <person name="Cohen L."/>
        </authorList>
    </citation>
    <scope>NUCLEOTIDE SEQUENCE</scope>
    <source>
        <strain evidence="1">NIES-381</strain>
    </source>
</reference>